<keyword evidence="2" id="KW-1185">Reference proteome</keyword>
<dbReference type="EMBL" id="BAAAGG010000005">
    <property type="protein sequence ID" value="GAA0756721.1"/>
    <property type="molecule type" value="Genomic_DNA"/>
</dbReference>
<gene>
    <name evidence="1" type="ORF">GCM10009433_12320</name>
</gene>
<accession>A0ABP3VEB6</accession>
<evidence type="ECO:0000313" key="2">
    <source>
        <dbReference type="Proteomes" id="UP001500185"/>
    </source>
</evidence>
<proteinExistence type="predicted"/>
<protein>
    <submittedName>
        <fullName evidence="1">Uncharacterized protein</fullName>
    </submittedName>
</protein>
<comment type="caution">
    <text evidence="1">The sequence shown here is derived from an EMBL/GenBank/DDBJ whole genome shotgun (WGS) entry which is preliminary data.</text>
</comment>
<organism evidence="1 2">
    <name type="scientific">Psychroflexus lacisalsi</name>
    <dbReference type="NCBI Taxonomy" id="503928"/>
    <lineage>
        <taxon>Bacteria</taxon>
        <taxon>Pseudomonadati</taxon>
        <taxon>Bacteroidota</taxon>
        <taxon>Flavobacteriia</taxon>
        <taxon>Flavobacteriales</taxon>
        <taxon>Flavobacteriaceae</taxon>
        <taxon>Psychroflexus</taxon>
    </lineage>
</organism>
<dbReference type="Proteomes" id="UP001500185">
    <property type="component" value="Unassembled WGS sequence"/>
</dbReference>
<name>A0ABP3VEB6_9FLAO</name>
<evidence type="ECO:0000313" key="1">
    <source>
        <dbReference type="EMBL" id="GAA0756721.1"/>
    </source>
</evidence>
<sequence>MNTSNISSFYNLIDHYQFHKTDYKNSFNEFLDLHYGSQKEAHSDEHKEHENLPFQDLISFASTIYFTTPELVHFLPIHIEILSTRNFNYKDCFSTLHSTDILKPPKALMTI</sequence>
<reference evidence="2" key="1">
    <citation type="journal article" date="2019" name="Int. J. Syst. Evol. Microbiol.">
        <title>The Global Catalogue of Microorganisms (GCM) 10K type strain sequencing project: providing services to taxonomists for standard genome sequencing and annotation.</title>
        <authorList>
            <consortium name="The Broad Institute Genomics Platform"/>
            <consortium name="The Broad Institute Genome Sequencing Center for Infectious Disease"/>
            <person name="Wu L."/>
            <person name="Ma J."/>
        </authorList>
    </citation>
    <scope>NUCLEOTIDE SEQUENCE [LARGE SCALE GENOMIC DNA]</scope>
    <source>
        <strain evidence="2">JCM 16231</strain>
    </source>
</reference>